<reference evidence="2" key="1">
    <citation type="submission" date="2018-08" db="EMBL/GenBank/DDBJ databases">
        <authorList>
            <person name="Hornung B."/>
        </authorList>
    </citation>
    <scope>NUCLEOTIDE SEQUENCE [LARGE SCALE GENOMIC DNA]</scope>
</reference>
<evidence type="ECO:0000313" key="2">
    <source>
        <dbReference type="Proteomes" id="UP000263928"/>
    </source>
</evidence>
<evidence type="ECO:0000313" key="1">
    <source>
        <dbReference type="EMBL" id="SYZ32431.1"/>
    </source>
</evidence>
<organism evidence="1 2">
    <name type="scientific">Propionibacterium australiense</name>
    <dbReference type="NCBI Taxonomy" id="119981"/>
    <lineage>
        <taxon>Bacteria</taxon>
        <taxon>Bacillati</taxon>
        <taxon>Actinomycetota</taxon>
        <taxon>Actinomycetes</taxon>
        <taxon>Propionibacteriales</taxon>
        <taxon>Propionibacteriaceae</taxon>
        <taxon>Propionibacterium</taxon>
    </lineage>
</organism>
<name>A0A383S424_9ACTN</name>
<proteinExistence type="predicted"/>
<sequence length="334" mass="35881">MDIGPSSGHAMGMPTTPGHRNEAVPQRQPGLTPRSRRVPPMTLRLDADIVRVCANSYQLYGPGRGCIEISGRFTERLAQALRRLDGDCTLDDACCCLHPDEQKMFEELLRRLLVFGMIHKQAYRPGAARIGVVGEGVCAERIRHTLATTNRVQGFTEPLPPRSGLDERGTRQGPAPRIDRLKHWMSIDDARLDLVLIAVSRPAPDPAMSWQLSRLGIPHLIVSAHHRDATVGPLVKPGTTSCAFCAAGPAVNRDLRSVDEPASPAPVVLDWVAAITRSVSAAYLDGGTISPTVEFSGGFWPSRAPQAGCPVCAPGHGELPPTDDSRAGQHAAAS</sequence>
<dbReference type="AlphaFoldDB" id="A0A383S424"/>
<keyword evidence="2" id="KW-1185">Reference proteome</keyword>
<accession>A0A383S424</accession>
<protein>
    <submittedName>
        <fullName evidence="1">NAD(P)-binding Rossmann-like Domain-containing protein</fullName>
    </submittedName>
</protein>
<dbReference type="Proteomes" id="UP000263928">
    <property type="component" value="Unassembled WGS sequence"/>
</dbReference>
<dbReference type="EMBL" id="UNQJ01000001">
    <property type="protein sequence ID" value="SYZ32431.1"/>
    <property type="molecule type" value="Genomic_DNA"/>
</dbReference>
<dbReference type="Gene3D" id="3.40.50.720">
    <property type="entry name" value="NAD(P)-binding Rossmann-like Domain"/>
    <property type="match status" value="1"/>
</dbReference>
<gene>
    <name evidence="1" type="ORF">PROPAUS_0310</name>
</gene>